<evidence type="ECO:0000256" key="9">
    <source>
        <dbReference type="SAM" id="MobiDB-lite"/>
    </source>
</evidence>
<protein>
    <submittedName>
        <fullName evidence="11">Retinal homeobox protein Rx</fullName>
    </submittedName>
</protein>
<dbReference type="InterPro" id="IPR001356">
    <property type="entry name" value="HD"/>
</dbReference>
<dbReference type="PANTHER" id="PTHR46271">
    <property type="entry name" value="HOMEOBOX PROTEIN, PUTATIVE-RELATED"/>
    <property type="match status" value="1"/>
</dbReference>
<dbReference type="InterPro" id="IPR043562">
    <property type="entry name" value="RAX/RAX2"/>
</dbReference>
<dbReference type="PANTHER" id="PTHR46271:SF4">
    <property type="entry name" value="HOMEOBOX PROTEIN, PUTATIVE-RELATED"/>
    <property type="match status" value="1"/>
</dbReference>
<feature type="domain" description="Homeobox" evidence="10">
    <location>
        <begin position="89"/>
        <end position="149"/>
    </location>
</feature>
<dbReference type="EMBL" id="AM942442">
    <property type="protein sequence ID" value="CAQ05991.1"/>
    <property type="molecule type" value="mRNA"/>
</dbReference>
<keyword evidence="6 7" id="KW-0539">Nucleus</keyword>
<evidence type="ECO:0000256" key="3">
    <source>
        <dbReference type="ARBA" id="ARBA00023125"/>
    </source>
</evidence>
<dbReference type="GO" id="GO:0000978">
    <property type="term" value="F:RNA polymerase II cis-regulatory region sequence-specific DNA binding"/>
    <property type="evidence" value="ECO:0007669"/>
    <property type="project" value="TreeGrafter"/>
</dbReference>
<gene>
    <name evidence="11" type="primary">Rx</name>
</gene>
<comment type="subcellular location">
    <subcellularLocation>
        <location evidence="1 7 8">Nucleus</location>
    </subcellularLocation>
</comment>
<name>B7ZG59_DUGJA</name>
<evidence type="ECO:0000256" key="1">
    <source>
        <dbReference type="ARBA" id="ARBA00004123"/>
    </source>
</evidence>
<evidence type="ECO:0000256" key="2">
    <source>
        <dbReference type="ARBA" id="ARBA00023015"/>
    </source>
</evidence>
<evidence type="ECO:0000259" key="10">
    <source>
        <dbReference type="PROSITE" id="PS50071"/>
    </source>
</evidence>
<feature type="region of interest" description="Disordered" evidence="9">
    <location>
        <begin position="60"/>
        <end position="93"/>
    </location>
</feature>
<dbReference type="InterPro" id="IPR009057">
    <property type="entry name" value="Homeodomain-like_sf"/>
</dbReference>
<dbReference type="CDD" id="cd00086">
    <property type="entry name" value="homeodomain"/>
    <property type="match status" value="1"/>
</dbReference>
<dbReference type="GO" id="GO:0045944">
    <property type="term" value="P:positive regulation of transcription by RNA polymerase II"/>
    <property type="evidence" value="ECO:0007669"/>
    <property type="project" value="InterPro"/>
</dbReference>
<feature type="DNA-binding region" description="Homeobox" evidence="7">
    <location>
        <begin position="91"/>
        <end position="150"/>
    </location>
</feature>
<evidence type="ECO:0000313" key="11">
    <source>
        <dbReference type="EMBL" id="CAQ05991.1"/>
    </source>
</evidence>
<proteinExistence type="evidence at transcript level"/>
<dbReference type="SMART" id="SM00389">
    <property type="entry name" value="HOX"/>
    <property type="match status" value="1"/>
</dbReference>
<evidence type="ECO:0000256" key="8">
    <source>
        <dbReference type="RuleBase" id="RU000682"/>
    </source>
</evidence>
<organism evidence="11">
    <name type="scientific">Dugesia japonica</name>
    <name type="common">Planarian</name>
    <dbReference type="NCBI Taxonomy" id="6161"/>
    <lineage>
        <taxon>Eukaryota</taxon>
        <taxon>Metazoa</taxon>
        <taxon>Spiralia</taxon>
        <taxon>Lophotrochozoa</taxon>
        <taxon>Platyhelminthes</taxon>
        <taxon>Rhabditophora</taxon>
        <taxon>Seriata</taxon>
        <taxon>Tricladida</taxon>
        <taxon>Continenticola</taxon>
        <taxon>Geoplanoidea</taxon>
        <taxon>Dugesiidae</taxon>
        <taxon>Dugesia</taxon>
    </lineage>
</organism>
<keyword evidence="4 7" id="KW-0371">Homeobox</keyword>
<dbReference type="FunFam" id="1.10.10.60:FF:000071">
    <property type="entry name" value="Retinal homeobox gene 2"/>
    <property type="match status" value="1"/>
</dbReference>
<sequence length="272" mass="31489">MENEINKRYNIDDILGIPDQKSLMLNNYQHQSVVENEICDSYQKKDISVNNRELLMVKRCPKDSSEQSPAISEADETESSPDQLSNCNKKHRRNRTTFTTYQLHELERAFEKSHYPDVYSREELAMKISLPEVRVQVWFQNRRAKWRRQEKIEAANHTHNLQEVFPNVGKSLTSSLFPANPYPFLNMSLPSVESTSFFYHQNGMLNPMSMVNNLGFSNFSSLNLEPPKIPMTLPYGLFNEFSNFLSTRSSSKDLNSNSKTCSIRTADNLNTE</sequence>
<keyword evidence="2" id="KW-0805">Transcription regulation</keyword>
<evidence type="ECO:0000256" key="5">
    <source>
        <dbReference type="ARBA" id="ARBA00023163"/>
    </source>
</evidence>
<dbReference type="SUPFAM" id="SSF46689">
    <property type="entry name" value="Homeodomain-like"/>
    <property type="match status" value="1"/>
</dbReference>
<dbReference type="AlphaFoldDB" id="B7ZG59"/>
<keyword evidence="5" id="KW-0804">Transcription</keyword>
<evidence type="ECO:0000256" key="4">
    <source>
        <dbReference type="ARBA" id="ARBA00023155"/>
    </source>
</evidence>
<accession>B7ZG59</accession>
<dbReference type="GO" id="GO:0005634">
    <property type="term" value="C:nucleus"/>
    <property type="evidence" value="ECO:0007669"/>
    <property type="project" value="UniProtKB-SubCell"/>
</dbReference>
<dbReference type="InterPro" id="IPR017970">
    <property type="entry name" value="Homeobox_CS"/>
</dbReference>
<dbReference type="GO" id="GO:0000981">
    <property type="term" value="F:DNA-binding transcription factor activity, RNA polymerase II-specific"/>
    <property type="evidence" value="ECO:0007669"/>
    <property type="project" value="InterPro"/>
</dbReference>
<evidence type="ECO:0000256" key="6">
    <source>
        <dbReference type="ARBA" id="ARBA00023242"/>
    </source>
</evidence>
<dbReference type="PROSITE" id="PS00027">
    <property type="entry name" value="HOMEOBOX_1"/>
    <property type="match status" value="1"/>
</dbReference>
<dbReference type="PROSITE" id="PS50071">
    <property type="entry name" value="HOMEOBOX_2"/>
    <property type="match status" value="1"/>
</dbReference>
<reference evidence="11" key="1">
    <citation type="submission" date="2008-02" db="EMBL/GenBank/DDBJ databases">
        <title>Rx genes in planarians.</title>
        <authorList>
            <person name="Mannini L."/>
            <person name="Deri P."/>
            <person name="Batistoni R."/>
        </authorList>
    </citation>
    <scope>NUCLEOTIDE SEQUENCE</scope>
    <source>
        <strain evidence="11">GI</strain>
    </source>
</reference>
<dbReference type="Gene3D" id="1.10.10.60">
    <property type="entry name" value="Homeodomain-like"/>
    <property type="match status" value="1"/>
</dbReference>
<dbReference type="Pfam" id="PF00046">
    <property type="entry name" value="Homeodomain"/>
    <property type="match status" value="1"/>
</dbReference>
<keyword evidence="3 7" id="KW-0238">DNA-binding</keyword>
<evidence type="ECO:0000256" key="7">
    <source>
        <dbReference type="PROSITE-ProRule" id="PRU00108"/>
    </source>
</evidence>